<dbReference type="Proteomes" id="UP001066276">
    <property type="component" value="Chromosome 3_1"/>
</dbReference>
<comment type="caution">
    <text evidence="2">The sequence shown here is derived from an EMBL/GenBank/DDBJ whole genome shotgun (WGS) entry which is preliminary data.</text>
</comment>
<name>A0AAV7U4N3_PLEWA</name>
<reference evidence="2" key="1">
    <citation type="journal article" date="2022" name="bioRxiv">
        <title>Sequencing and chromosome-scale assembly of the giantPleurodeles waltlgenome.</title>
        <authorList>
            <person name="Brown T."/>
            <person name="Elewa A."/>
            <person name="Iarovenko S."/>
            <person name="Subramanian E."/>
            <person name="Araus A.J."/>
            <person name="Petzold A."/>
            <person name="Susuki M."/>
            <person name="Suzuki K.-i.T."/>
            <person name="Hayashi T."/>
            <person name="Toyoda A."/>
            <person name="Oliveira C."/>
            <person name="Osipova E."/>
            <person name="Leigh N.D."/>
            <person name="Simon A."/>
            <person name="Yun M.H."/>
        </authorList>
    </citation>
    <scope>NUCLEOTIDE SEQUENCE</scope>
    <source>
        <strain evidence="2">20211129_DDA</strain>
        <tissue evidence="2">Liver</tissue>
    </source>
</reference>
<proteinExistence type="predicted"/>
<protein>
    <submittedName>
        <fullName evidence="2">Uncharacterized protein</fullName>
    </submittedName>
</protein>
<feature type="region of interest" description="Disordered" evidence="1">
    <location>
        <begin position="22"/>
        <end position="101"/>
    </location>
</feature>
<dbReference type="AlphaFoldDB" id="A0AAV7U4N3"/>
<accession>A0AAV7U4N3</accession>
<organism evidence="2 3">
    <name type="scientific">Pleurodeles waltl</name>
    <name type="common">Iberian ribbed newt</name>
    <dbReference type="NCBI Taxonomy" id="8319"/>
    <lineage>
        <taxon>Eukaryota</taxon>
        <taxon>Metazoa</taxon>
        <taxon>Chordata</taxon>
        <taxon>Craniata</taxon>
        <taxon>Vertebrata</taxon>
        <taxon>Euteleostomi</taxon>
        <taxon>Amphibia</taxon>
        <taxon>Batrachia</taxon>
        <taxon>Caudata</taxon>
        <taxon>Salamandroidea</taxon>
        <taxon>Salamandridae</taxon>
        <taxon>Pleurodelinae</taxon>
        <taxon>Pleurodeles</taxon>
    </lineage>
</organism>
<dbReference type="EMBL" id="JANPWB010000005">
    <property type="protein sequence ID" value="KAJ1184045.1"/>
    <property type="molecule type" value="Genomic_DNA"/>
</dbReference>
<keyword evidence="3" id="KW-1185">Reference proteome</keyword>
<evidence type="ECO:0000313" key="2">
    <source>
        <dbReference type="EMBL" id="KAJ1184045.1"/>
    </source>
</evidence>
<sequence>MAVHGGPAINGAIWLPDARYIRPRGGLGATRSPGGAEEGEAAAPETCHWGPARGAHPASSPGQTRPKEPLLGHEGQQELEGGARHPLHGPPSSLPGWDEDPLLLPHVEPNVQCLTQRFVRSARVTQVQFIGAPQPGHEPPALPDRPGF</sequence>
<gene>
    <name evidence="2" type="ORF">NDU88_000855</name>
</gene>
<evidence type="ECO:0000313" key="3">
    <source>
        <dbReference type="Proteomes" id="UP001066276"/>
    </source>
</evidence>
<evidence type="ECO:0000256" key="1">
    <source>
        <dbReference type="SAM" id="MobiDB-lite"/>
    </source>
</evidence>